<keyword evidence="3" id="KW-1185">Reference proteome</keyword>
<feature type="chain" id="PRO_5014640978" evidence="1">
    <location>
        <begin position="19"/>
        <end position="318"/>
    </location>
</feature>
<dbReference type="Pfam" id="PF11751">
    <property type="entry name" value="PorP_SprF"/>
    <property type="match status" value="1"/>
</dbReference>
<dbReference type="EMBL" id="FPAS01000001">
    <property type="protein sequence ID" value="SFT53440.1"/>
    <property type="molecule type" value="Genomic_DNA"/>
</dbReference>
<evidence type="ECO:0000313" key="2">
    <source>
        <dbReference type="EMBL" id="SFT53440.1"/>
    </source>
</evidence>
<accession>A0A1I6YSL3</accession>
<proteinExistence type="predicted"/>
<dbReference type="STRING" id="477690.SAMN05216474_1141"/>
<dbReference type="AlphaFoldDB" id="A0A1I6YSL3"/>
<organism evidence="2 3">
    <name type="scientific">Lishizhenia tianjinensis</name>
    <dbReference type="NCBI Taxonomy" id="477690"/>
    <lineage>
        <taxon>Bacteria</taxon>
        <taxon>Pseudomonadati</taxon>
        <taxon>Bacteroidota</taxon>
        <taxon>Flavobacteriia</taxon>
        <taxon>Flavobacteriales</taxon>
        <taxon>Crocinitomicaceae</taxon>
        <taxon>Lishizhenia</taxon>
    </lineage>
</organism>
<dbReference type="RefSeq" id="WP_090247346.1">
    <property type="nucleotide sequence ID" value="NZ_FPAS01000001.1"/>
</dbReference>
<dbReference type="NCBIfam" id="TIGR03519">
    <property type="entry name" value="T9SS_PorP_fam"/>
    <property type="match status" value="1"/>
</dbReference>
<dbReference type="InterPro" id="IPR019861">
    <property type="entry name" value="PorP/SprF_Bacteroidetes"/>
</dbReference>
<name>A0A1I6YSL3_9FLAO</name>
<protein>
    <submittedName>
        <fullName evidence="2">Type IX secretion system membrane protein, PorP/SprF family</fullName>
    </submittedName>
</protein>
<evidence type="ECO:0000313" key="3">
    <source>
        <dbReference type="Proteomes" id="UP000236454"/>
    </source>
</evidence>
<feature type="signal peptide" evidence="1">
    <location>
        <begin position="1"/>
        <end position="18"/>
    </location>
</feature>
<keyword evidence="1" id="KW-0732">Signal</keyword>
<dbReference type="OrthoDB" id="1186563at2"/>
<sequence length="318" mass="35257">MRKIIVFIATIVSSLVVAQDLEFSQFYANPLYLNPAFAGTNGCPRIATNYRNQWPSLTGNFVSFAASYDQYFDNISGGFGVTAVHDRMAGNTLNHSHLSLIYSYHLPINRKWTALLGAQATWNQKFLDWSKLSFADQIDDRRGFIYATQDVVRGGSRGFFDASAGVILFNENFNVGVAAKHLNRPNESVIVGESKMPIRITAHTSATIPLGSKSQYQNVTTIMPTILYSYQQGFQQLNLGTYVKYSAFTAGAFLRNRDAFILLVGIELEDFKVGYSYDITVSQLNNGVSGGAHEVSLGLTIPCKKKSPKFRMISCPSF</sequence>
<dbReference type="Proteomes" id="UP000236454">
    <property type="component" value="Unassembled WGS sequence"/>
</dbReference>
<evidence type="ECO:0000256" key="1">
    <source>
        <dbReference type="SAM" id="SignalP"/>
    </source>
</evidence>
<reference evidence="2 3" key="1">
    <citation type="submission" date="2016-10" db="EMBL/GenBank/DDBJ databases">
        <authorList>
            <person name="de Groot N.N."/>
        </authorList>
    </citation>
    <scope>NUCLEOTIDE SEQUENCE [LARGE SCALE GENOMIC DNA]</scope>
    <source>
        <strain evidence="2 3">CGMCC 1.7005</strain>
    </source>
</reference>
<gene>
    <name evidence="2" type="ORF">SAMN05216474_1141</name>
</gene>